<feature type="region of interest" description="Disordered" evidence="1">
    <location>
        <begin position="620"/>
        <end position="666"/>
    </location>
</feature>
<feature type="transmembrane region" description="Helical" evidence="2">
    <location>
        <begin position="91"/>
        <end position="109"/>
    </location>
</feature>
<dbReference type="STRING" id="656024.FsymDg_4494"/>
<keyword evidence="2" id="KW-1133">Transmembrane helix</keyword>
<dbReference type="KEGG" id="fsy:FsymDg_4494"/>
<dbReference type="AlphaFoldDB" id="F8B043"/>
<feature type="region of interest" description="Disordered" evidence="1">
    <location>
        <begin position="303"/>
        <end position="329"/>
    </location>
</feature>
<protein>
    <submittedName>
        <fullName evidence="3">Uncharacterized protein</fullName>
    </submittedName>
</protein>
<sequence>MSGSEHPGSELARRLFVPAERWGWEYVDPGVNPHPQRDHPPVWNEPPPPDTKKHEDDLAQRMRHLPRNLISPVILLIFSMKYEIFDENKALFWFPIALFLVIIILYRVVGLKRKIDQTKVVWQRNRDAEWERYQAAIDGWRAAVESHEAADRVRRETVPLFHPLAPRPTAGRVDVFGGTRDGWASLLATVGSSALASGGGILLLDFSERGVGGGLAQLAVDAGCPVTVDDLPADIGGLGLLHGVDPDDVAELLADAVDVGRGGGADPTLRVLDAEILAVVATRLDPPLTFSRLAAGLRVLEGNEQNDGSDPLSPAERNAVADRAGTWGESEGTRQEIRYLRASLERLAGREETATTAAPQPWWPVHGLRIIATSSHDTSTARKEFVDRVLFHIVLHQLRRRRGDASHDDILVVAGGDRMGPPALEGMARYAANAGIRLVNLFEHLGEGTERLIGAGDSATLVMRLGNAKEAETAAEFVGRGHKFVFSQITRQVGSSLTTGTSSSAGGSVSLSETESRGGSRGKGGKSSGWSRSVTVSQSAFWENTESLSATDSQQDGAVLQRVYEFSVEPTQIQQLPPTAFVLIDSSLGDRRAALGDCNPGIVLLPRVASTARPAVPPVARPGLPAGQGTSLPIDGPDVPPVSPTADPGGQLEATDPFRPWSPGNG</sequence>
<feature type="region of interest" description="Disordered" evidence="1">
    <location>
        <begin position="31"/>
        <end position="56"/>
    </location>
</feature>
<feature type="compositionally biased region" description="Low complexity" evidence="1">
    <location>
        <begin position="496"/>
        <end position="512"/>
    </location>
</feature>
<accession>F8B043</accession>
<evidence type="ECO:0000313" key="3">
    <source>
        <dbReference type="EMBL" id="AEH11742.1"/>
    </source>
</evidence>
<feature type="region of interest" description="Disordered" evidence="1">
    <location>
        <begin position="496"/>
        <end position="531"/>
    </location>
</feature>
<evidence type="ECO:0000256" key="1">
    <source>
        <dbReference type="SAM" id="MobiDB-lite"/>
    </source>
</evidence>
<dbReference type="HOGENOM" id="CLU_017258_0_0_11"/>
<organism evidence="3 4">
    <name type="scientific">Candidatus Protofrankia datiscae</name>
    <dbReference type="NCBI Taxonomy" id="2716812"/>
    <lineage>
        <taxon>Bacteria</taxon>
        <taxon>Bacillati</taxon>
        <taxon>Actinomycetota</taxon>
        <taxon>Actinomycetes</taxon>
        <taxon>Frankiales</taxon>
        <taxon>Frankiaceae</taxon>
        <taxon>Protofrankia</taxon>
    </lineage>
</organism>
<dbReference type="eggNOG" id="COG0604">
    <property type="taxonomic scope" value="Bacteria"/>
</dbReference>
<dbReference type="EMBL" id="CP002801">
    <property type="protein sequence ID" value="AEH11742.1"/>
    <property type="molecule type" value="Genomic_DNA"/>
</dbReference>
<gene>
    <name evidence="3" type="ordered locus">FsymDg_4494</name>
</gene>
<reference evidence="3 4" key="1">
    <citation type="submission" date="2011-05" db="EMBL/GenBank/DDBJ databases">
        <title>Complete sequence of chromosome of Frankia symbiont of Datisca glomerata.</title>
        <authorList>
            <consortium name="US DOE Joint Genome Institute"/>
            <person name="Lucas S."/>
            <person name="Han J."/>
            <person name="Lapidus A."/>
            <person name="Cheng J.-F."/>
            <person name="Goodwin L."/>
            <person name="Pitluck S."/>
            <person name="Peters L."/>
            <person name="Mikhailova N."/>
            <person name="Chertkov O."/>
            <person name="Teshima H."/>
            <person name="Han C."/>
            <person name="Tapia R."/>
            <person name="Land M."/>
            <person name="Hauser L."/>
            <person name="Kyrpides N."/>
            <person name="Ivanova N."/>
            <person name="Pagani I."/>
            <person name="Berry A."/>
            <person name="Pawlowski K."/>
            <person name="Persson T."/>
            <person name="Vanden Heuvel B."/>
            <person name="Benson D."/>
            <person name="Woyke T."/>
        </authorList>
    </citation>
    <scope>NUCLEOTIDE SEQUENCE [LARGE SCALE GENOMIC DNA]</scope>
    <source>
        <strain evidence="4">4085684</strain>
    </source>
</reference>
<keyword evidence="2" id="KW-0812">Transmembrane</keyword>
<keyword evidence="4" id="KW-1185">Reference proteome</keyword>
<keyword evidence="2" id="KW-0472">Membrane</keyword>
<dbReference type="Proteomes" id="UP000001549">
    <property type="component" value="Chromosome"/>
</dbReference>
<evidence type="ECO:0000313" key="4">
    <source>
        <dbReference type="Proteomes" id="UP000001549"/>
    </source>
</evidence>
<dbReference type="RefSeq" id="WP_013875587.1">
    <property type="nucleotide sequence ID" value="NC_015656.1"/>
</dbReference>
<proteinExistence type="predicted"/>
<evidence type="ECO:0000256" key="2">
    <source>
        <dbReference type="SAM" id="Phobius"/>
    </source>
</evidence>
<name>F8B043_9ACTN</name>